<proteinExistence type="predicted"/>
<reference evidence="4 5" key="1">
    <citation type="submission" date="2017-10" db="EMBL/GenBank/DDBJ databases">
        <title>The draft genome sequence of Williamsia sp. BULT 1.1 isolated from the semi-arid grassland soils from South Africa.</title>
        <authorList>
            <person name="Kabwe M.H."/>
            <person name="Govender N."/>
            <person name="Mutseka Lunga P."/>
            <person name="Vikram S."/>
            <person name="Makhalanyane T.P."/>
        </authorList>
    </citation>
    <scope>NUCLEOTIDE SEQUENCE [LARGE SCALE GENOMIC DNA]</scope>
    <source>
        <strain evidence="4 5">BULT 1.1</strain>
    </source>
</reference>
<evidence type="ECO:0000313" key="5">
    <source>
        <dbReference type="Proteomes" id="UP000225108"/>
    </source>
</evidence>
<comment type="caution">
    <text evidence="4">The sequence shown here is derived from an EMBL/GenBank/DDBJ whole genome shotgun (WGS) entry which is preliminary data.</text>
</comment>
<keyword evidence="2" id="KW-0812">Transmembrane</keyword>
<evidence type="ECO:0000259" key="3">
    <source>
        <dbReference type="Pfam" id="PF13828"/>
    </source>
</evidence>
<dbReference type="EMBL" id="PEBD01000010">
    <property type="protein sequence ID" value="PHV65612.1"/>
    <property type="molecule type" value="Genomic_DNA"/>
</dbReference>
<feature type="transmembrane region" description="Helical" evidence="2">
    <location>
        <begin position="197"/>
        <end position="218"/>
    </location>
</feature>
<evidence type="ECO:0000313" key="4">
    <source>
        <dbReference type="EMBL" id="PHV65612.1"/>
    </source>
</evidence>
<dbReference type="InterPro" id="IPR025241">
    <property type="entry name" value="DUF4190"/>
</dbReference>
<protein>
    <recommendedName>
        <fullName evidence="3">DUF4190 domain-containing protein</fullName>
    </recommendedName>
</protein>
<accession>A0A2G3PKI3</accession>
<gene>
    <name evidence="4" type="ORF">CSW57_17885</name>
</gene>
<name>A0A2G3PKI3_WILMA</name>
<sequence length="220" mass="22931">MAGHRASSSQTAAVTAECATDFAGSWWATHKLARAGDEQPNERSAPMTQGQESDRQRPDLTKPTPAGRTHSTEPIVTDSRSSAHWPSYDLDGSGGFRDPLASLDPAYPPYPGAYPSLTYSGGSPGLYAYPVNPYATARPRTNSMANAAMICALISVPATFICLGALLAPAAVVMGFVGLGQMKNTGETGEAQAWTGIAIGGLMTSFVLMLFMALALAIGS</sequence>
<dbReference type="Proteomes" id="UP000225108">
    <property type="component" value="Unassembled WGS sequence"/>
</dbReference>
<evidence type="ECO:0000256" key="1">
    <source>
        <dbReference type="SAM" id="MobiDB-lite"/>
    </source>
</evidence>
<keyword evidence="2" id="KW-1133">Transmembrane helix</keyword>
<feature type="compositionally biased region" description="Polar residues" evidence="1">
    <location>
        <begin position="72"/>
        <end position="84"/>
    </location>
</feature>
<dbReference type="Pfam" id="PF13828">
    <property type="entry name" value="DUF4190"/>
    <property type="match status" value="1"/>
</dbReference>
<evidence type="ECO:0000256" key="2">
    <source>
        <dbReference type="SAM" id="Phobius"/>
    </source>
</evidence>
<feature type="region of interest" description="Disordered" evidence="1">
    <location>
        <begin position="31"/>
        <end position="84"/>
    </location>
</feature>
<dbReference type="AlphaFoldDB" id="A0A2G3PKI3"/>
<keyword evidence="2" id="KW-0472">Membrane</keyword>
<feature type="transmembrane region" description="Helical" evidence="2">
    <location>
        <begin position="147"/>
        <end position="177"/>
    </location>
</feature>
<feature type="domain" description="DUF4190" evidence="3">
    <location>
        <begin position="144"/>
        <end position="208"/>
    </location>
</feature>
<organism evidence="4 5">
    <name type="scientific">Williamsia marianensis</name>
    <dbReference type="NCBI Taxonomy" id="85044"/>
    <lineage>
        <taxon>Bacteria</taxon>
        <taxon>Bacillati</taxon>
        <taxon>Actinomycetota</taxon>
        <taxon>Actinomycetes</taxon>
        <taxon>Mycobacteriales</taxon>
        <taxon>Nocardiaceae</taxon>
        <taxon>Williamsia</taxon>
    </lineage>
</organism>